<organism evidence="2 3">
    <name type="scientific">Pleurodeles waltl</name>
    <name type="common">Iberian ribbed newt</name>
    <dbReference type="NCBI Taxonomy" id="8319"/>
    <lineage>
        <taxon>Eukaryota</taxon>
        <taxon>Metazoa</taxon>
        <taxon>Chordata</taxon>
        <taxon>Craniata</taxon>
        <taxon>Vertebrata</taxon>
        <taxon>Euteleostomi</taxon>
        <taxon>Amphibia</taxon>
        <taxon>Batrachia</taxon>
        <taxon>Caudata</taxon>
        <taxon>Salamandroidea</taxon>
        <taxon>Salamandridae</taxon>
        <taxon>Pleurodelinae</taxon>
        <taxon>Pleurodeles</taxon>
    </lineage>
</organism>
<comment type="caution">
    <text evidence="2">The sequence shown here is derived from an EMBL/GenBank/DDBJ whole genome shotgun (WGS) entry which is preliminary data.</text>
</comment>
<reference evidence="2" key="1">
    <citation type="journal article" date="2022" name="bioRxiv">
        <title>Sequencing and chromosome-scale assembly of the giantPleurodeles waltlgenome.</title>
        <authorList>
            <person name="Brown T."/>
            <person name="Elewa A."/>
            <person name="Iarovenko S."/>
            <person name="Subramanian E."/>
            <person name="Araus A.J."/>
            <person name="Petzold A."/>
            <person name="Susuki M."/>
            <person name="Suzuki K.-i.T."/>
            <person name="Hayashi T."/>
            <person name="Toyoda A."/>
            <person name="Oliveira C."/>
            <person name="Osipova E."/>
            <person name="Leigh N.D."/>
            <person name="Simon A."/>
            <person name="Yun M.H."/>
        </authorList>
    </citation>
    <scope>NUCLEOTIDE SEQUENCE</scope>
    <source>
        <strain evidence="2">20211129_DDA</strain>
        <tissue evidence="2">Liver</tissue>
    </source>
</reference>
<keyword evidence="3" id="KW-1185">Reference proteome</keyword>
<gene>
    <name evidence="2" type="ORF">NDU88_012101</name>
</gene>
<name>A0AAV7R2B9_PLEWA</name>
<protein>
    <submittedName>
        <fullName evidence="2">Uncharacterized protein</fullName>
    </submittedName>
</protein>
<dbReference type="EMBL" id="JANPWB010000010">
    <property type="protein sequence ID" value="KAJ1145817.1"/>
    <property type="molecule type" value="Genomic_DNA"/>
</dbReference>
<evidence type="ECO:0000256" key="1">
    <source>
        <dbReference type="SAM" id="MobiDB-lite"/>
    </source>
</evidence>
<dbReference type="AlphaFoldDB" id="A0AAV7R2B9"/>
<sequence length="92" mass="9427">MQGPATLLSSVDASVTAEKDPESPPSLAHLVSLVTKAGRLGPPSAGTSGAPEKQVSAPSAAPPGRNPQHAALRGYPSPRLAHEYTGRRLRVP</sequence>
<evidence type="ECO:0000313" key="3">
    <source>
        <dbReference type="Proteomes" id="UP001066276"/>
    </source>
</evidence>
<evidence type="ECO:0000313" key="2">
    <source>
        <dbReference type="EMBL" id="KAJ1145817.1"/>
    </source>
</evidence>
<feature type="region of interest" description="Disordered" evidence="1">
    <location>
        <begin position="1"/>
        <end position="26"/>
    </location>
</feature>
<dbReference type="Proteomes" id="UP001066276">
    <property type="component" value="Chromosome 6"/>
</dbReference>
<accession>A0AAV7R2B9</accession>
<feature type="region of interest" description="Disordered" evidence="1">
    <location>
        <begin position="38"/>
        <end position="92"/>
    </location>
</feature>
<proteinExistence type="predicted"/>